<evidence type="ECO:0000256" key="1">
    <source>
        <dbReference type="ARBA" id="ARBA00001933"/>
    </source>
</evidence>
<dbReference type="SUPFAM" id="SSF53383">
    <property type="entry name" value="PLP-dependent transferases"/>
    <property type="match status" value="1"/>
</dbReference>
<dbReference type="GO" id="GO:0016212">
    <property type="term" value="F:kynurenine-oxoglutarate transaminase activity"/>
    <property type="evidence" value="ECO:0007669"/>
    <property type="project" value="TreeGrafter"/>
</dbReference>
<evidence type="ECO:0000313" key="7">
    <source>
        <dbReference type="EMBL" id="NYI69552.1"/>
    </source>
</evidence>
<sequence>MHNPLVDRMRGFGTTIFAEMTALADATGAINLGQGFPDTDGPPEVLEAAQRAITDGHNQYPPGRGIPALRRAVAEHQRAWYGQNWDPDTEVLITAGANEAMTATILALCEPGDEVILLEPAFDSYWASIALAGARAVPVPLQGHDLRLDPDLLRAAVSPRTRLIIVNSPHNPTGRVLDRTELQAIADVATERDLLVVTDEVYEHLTFDDHAHLPLAGFDGMRDRTISISSAGKTFSVTGWKIGWVCAVPELINAVTTVKQFMTYVNGAPFQHAIAAGLGLPPERFEQIRADLQAGRDVLVPALAEAGLDVLPSQGTYFVTADVSALGESDGLAFCRSLPERCGVAAIPSQVFYAEQTPRPLVRFAVCKRPDVLAEAADRLSALHR</sequence>
<dbReference type="EMBL" id="JACBZS010000001">
    <property type="protein sequence ID" value="NYI69552.1"/>
    <property type="molecule type" value="Genomic_DNA"/>
</dbReference>
<dbReference type="Pfam" id="PF00155">
    <property type="entry name" value="Aminotran_1_2"/>
    <property type="match status" value="1"/>
</dbReference>
<dbReference type="InterPro" id="IPR015421">
    <property type="entry name" value="PyrdxlP-dep_Trfase_major"/>
</dbReference>
<dbReference type="RefSeq" id="WP_179443612.1">
    <property type="nucleotide sequence ID" value="NZ_JACBZS010000001.1"/>
</dbReference>
<evidence type="ECO:0000256" key="3">
    <source>
        <dbReference type="ARBA" id="ARBA00022576"/>
    </source>
</evidence>
<dbReference type="Gene3D" id="3.90.1150.10">
    <property type="entry name" value="Aspartate Aminotransferase, domain 1"/>
    <property type="match status" value="1"/>
</dbReference>
<evidence type="ECO:0000256" key="4">
    <source>
        <dbReference type="ARBA" id="ARBA00022679"/>
    </source>
</evidence>
<protein>
    <submittedName>
        <fullName evidence="7">N-succinyldiaminopimelate aminotransferase</fullName>
        <ecNumber evidence="7">2.6.1.17</ecNumber>
    </submittedName>
</protein>
<organism evidence="7 8">
    <name type="scientific">Naumannella cuiyingiana</name>
    <dbReference type="NCBI Taxonomy" id="1347891"/>
    <lineage>
        <taxon>Bacteria</taxon>
        <taxon>Bacillati</taxon>
        <taxon>Actinomycetota</taxon>
        <taxon>Actinomycetes</taxon>
        <taxon>Propionibacteriales</taxon>
        <taxon>Propionibacteriaceae</taxon>
        <taxon>Naumannella</taxon>
    </lineage>
</organism>
<feature type="domain" description="Aminotransferase class I/classII large" evidence="6">
    <location>
        <begin position="29"/>
        <end position="380"/>
    </location>
</feature>
<keyword evidence="3 7" id="KW-0032">Aminotransferase</keyword>
<keyword evidence="8" id="KW-1185">Reference proteome</keyword>
<dbReference type="GO" id="GO:0009016">
    <property type="term" value="F:succinyldiaminopimelate transaminase activity"/>
    <property type="evidence" value="ECO:0007669"/>
    <property type="project" value="UniProtKB-EC"/>
</dbReference>
<evidence type="ECO:0000259" key="6">
    <source>
        <dbReference type="Pfam" id="PF00155"/>
    </source>
</evidence>
<dbReference type="Proteomes" id="UP000527616">
    <property type="component" value="Unassembled WGS sequence"/>
</dbReference>
<evidence type="ECO:0000256" key="5">
    <source>
        <dbReference type="ARBA" id="ARBA00022898"/>
    </source>
</evidence>
<evidence type="ECO:0000313" key="8">
    <source>
        <dbReference type="Proteomes" id="UP000527616"/>
    </source>
</evidence>
<evidence type="ECO:0000256" key="2">
    <source>
        <dbReference type="ARBA" id="ARBA00007441"/>
    </source>
</evidence>
<dbReference type="NCBIfam" id="NF005855">
    <property type="entry name" value="PRK07777.1"/>
    <property type="match status" value="1"/>
</dbReference>
<keyword evidence="4 7" id="KW-0808">Transferase</keyword>
<dbReference type="GO" id="GO:0030170">
    <property type="term" value="F:pyridoxal phosphate binding"/>
    <property type="evidence" value="ECO:0007669"/>
    <property type="project" value="InterPro"/>
</dbReference>
<keyword evidence="5" id="KW-0663">Pyridoxal phosphate</keyword>
<dbReference type="PANTHER" id="PTHR43807:SF20">
    <property type="entry name" value="FI04487P"/>
    <property type="match status" value="1"/>
</dbReference>
<comment type="caution">
    <text evidence="7">The sequence shown here is derived from an EMBL/GenBank/DDBJ whole genome shotgun (WGS) entry which is preliminary data.</text>
</comment>
<name>A0A7Z0D621_9ACTN</name>
<dbReference type="FunFam" id="3.40.640.10:FF:000024">
    <property type="entry name" value="Kynurenine--oxoglutarate transaminase 3"/>
    <property type="match status" value="1"/>
</dbReference>
<dbReference type="InterPro" id="IPR015422">
    <property type="entry name" value="PyrdxlP-dep_Trfase_small"/>
</dbReference>
<reference evidence="7 8" key="1">
    <citation type="submission" date="2020-07" db="EMBL/GenBank/DDBJ databases">
        <title>Sequencing the genomes of 1000 actinobacteria strains.</title>
        <authorList>
            <person name="Klenk H.-P."/>
        </authorList>
    </citation>
    <scope>NUCLEOTIDE SEQUENCE [LARGE SCALE GENOMIC DNA]</scope>
    <source>
        <strain evidence="7 8">DSM 103164</strain>
    </source>
</reference>
<dbReference type="InterPro" id="IPR051326">
    <property type="entry name" value="Kynurenine-oxoglutarate_AT"/>
</dbReference>
<dbReference type="InterPro" id="IPR004839">
    <property type="entry name" value="Aminotransferase_I/II_large"/>
</dbReference>
<proteinExistence type="inferred from homology"/>
<dbReference type="EC" id="2.6.1.17" evidence="7"/>
<comment type="cofactor">
    <cofactor evidence="1">
        <name>pyridoxal 5'-phosphate</name>
        <dbReference type="ChEBI" id="CHEBI:597326"/>
    </cofactor>
</comment>
<dbReference type="InterPro" id="IPR015424">
    <property type="entry name" value="PyrdxlP-dep_Trfase"/>
</dbReference>
<accession>A0A7Z0D621</accession>
<comment type="similarity">
    <text evidence="2">Belongs to the class-I pyridoxal-phosphate-dependent aminotransferase family.</text>
</comment>
<dbReference type="PANTHER" id="PTHR43807">
    <property type="entry name" value="FI04487P"/>
    <property type="match status" value="1"/>
</dbReference>
<dbReference type="GO" id="GO:0005737">
    <property type="term" value="C:cytoplasm"/>
    <property type="evidence" value="ECO:0007669"/>
    <property type="project" value="TreeGrafter"/>
</dbReference>
<dbReference type="AlphaFoldDB" id="A0A7Z0D621"/>
<dbReference type="CDD" id="cd00609">
    <property type="entry name" value="AAT_like"/>
    <property type="match status" value="1"/>
</dbReference>
<gene>
    <name evidence="7" type="ORF">GGQ54_000112</name>
</gene>
<dbReference type="Gene3D" id="3.40.640.10">
    <property type="entry name" value="Type I PLP-dependent aspartate aminotransferase-like (Major domain)"/>
    <property type="match status" value="1"/>
</dbReference>